<name>A0A852MBG3_9AVES</name>
<evidence type="ECO:0000256" key="10">
    <source>
        <dbReference type="ARBA" id="ARBA00041674"/>
    </source>
</evidence>
<evidence type="ECO:0000256" key="1">
    <source>
        <dbReference type="ARBA" id="ARBA00000900"/>
    </source>
</evidence>
<gene>
    <name evidence="15" type="primary">Pja2</name>
    <name evidence="15" type="ORF">CENBEN_R11230</name>
</gene>
<dbReference type="EMBL" id="WBNK01002033">
    <property type="protein sequence ID" value="NXX98305.1"/>
    <property type="molecule type" value="Genomic_DNA"/>
</dbReference>
<dbReference type="PROSITE" id="PS50089">
    <property type="entry name" value="ZF_RING_2"/>
    <property type="match status" value="1"/>
</dbReference>
<proteinExistence type="inferred from homology"/>
<evidence type="ECO:0000259" key="14">
    <source>
        <dbReference type="PROSITE" id="PS50089"/>
    </source>
</evidence>
<dbReference type="PANTHER" id="PTHR45931">
    <property type="entry name" value="SI:CH211-59O9.10"/>
    <property type="match status" value="1"/>
</dbReference>
<dbReference type="InterPro" id="IPR013083">
    <property type="entry name" value="Znf_RING/FYVE/PHD"/>
</dbReference>
<evidence type="ECO:0000256" key="11">
    <source>
        <dbReference type="ARBA" id="ARBA00045940"/>
    </source>
</evidence>
<dbReference type="SUPFAM" id="SSF57850">
    <property type="entry name" value="RING/U-box"/>
    <property type="match status" value="1"/>
</dbReference>
<dbReference type="Gene3D" id="3.30.40.10">
    <property type="entry name" value="Zinc/RING finger domain, C3HC4 (zinc finger)"/>
    <property type="match status" value="1"/>
</dbReference>
<evidence type="ECO:0000313" key="15">
    <source>
        <dbReference type="EMBL" id="NXX98305.1"/>
    </source>
</evidence>
<dbReference type="GO" id="GO:0006511">
    <property type="term" value="P:ubiquitin-dependent protein catabolic process"/>
    <property type="evidence" value="ECO:0007669"/>
    <property type="project" value="TreeGrafter"/>
</dbReference>
<evidence type="ECO:0000256" key="8">
    <source>
        <dbReference type="ARBA" id="ARBA00038197"/>
    </source>
</evidence>
<dbReference type="InterPro" id="IPR001841">
    <property type="entry name" value="Znf_RING"/>
</dbReference>
<keyword evidence="3" id="KW-0808">Transferase</keyword>
<accession>A0A852MBG3</accession>
<dbReference type="Pfam" id="PF13639">
    <property type="entry name" value="zf-RING_2"/>
    <property type="match status" value="1"/>
</dbReference>
<dbReference type="FunFam" id="3.30.40.10:FF:000127">
    <property type="entry name" value="E3 ubiquitin-protein ligase RNF181"/>
    <property type="match status" value="1"/>
</dbReference>
<keyword evidence="6" id="KW-0833">Ubl conjugation pathway</keyword>
<evidence type="ECO:0000256" key="9">
    <source>
        <dbReference type="ARBA" id="ARBA00039317"/>
    </source>
</evidence>
<feature type="region of interest" description="Disordered" evidence="13">
    <location>
        <begin position="305"/>
        <end position="328"/>
    </location>
</feature>
<dbReference type="GO" id="GO:0008270">
    <property type="term" value="F:zinc ion binding"/>
    <property type="evidence" value="ECO:0007669"/>
    <property type="project" value="UniProtKB-KW"/>
</dbReference>
<keyword evidence="15" id="KW-0436">Ligase</keyword>
<dbReference type="AlphaFoldDB" id="A0A852MBG3"/>
<comment type="caution">
    <text evidence="15">The sequence shown here is derived from an EMBL/GenBank/DDBJ whole genome shotgun (WGS) entry which is preliminary data.</text>
</comment>
<evidence type="ECO:0000256" key="7">
    <source>
        <dbReference type="ARBA" id="ARBA00022833"/>
    </source>
</evidence>
<evidence type="ECO:0000256" key="6">
    <source>
        <dbReference type="ARBA" id="ARBA00022786"/>
    </source>
</evidence>
<evidence type="ECO:0000256" key="5">
    <source>
        <dbReference type="ARBA" id="ARBA00022771"/>
    </source>
</evidence>
<dbReference type="CDD" id="cd16465">
    <property type="entry name" value="RING-H2_PJA1_2"/>
    <property type="match status" value="1"/>
</dbReference>
<comment type="function">
    <text evidence="11">E3 ubiquitin-protein ligase which accepts ubiquitin from an E2 ubiquitin-conjugating enzyme in the form of a thioester and then directly transfers the ubiquitin to targeted substrates. Catalyzes monoubiquitination of 26S proteasome subunit PSMC2/RPT1.</text>
</comment>
<dbReference type="GO" id="GO:0016874">
    <property type="term" value="F:ligase activity"/>
    <property type="evidence" value="ECO:0007669"/>
    <property type="project" value="UniProtKB-KW"/>
</dbReference>
<evidence type="ECO:0000313" key="16">
    <source>
        <dbReference type="Proteomes" id="UP000632886"/>
    </source>
</evidence>
<feature type="non-terminal residue" evidence="15">
    <location>
        <position position="1"/>
    </location>
</feature>
<evidence type="ECO:0000256" key="4">
    <source>
        <dbReference type="ARBA" id="ARBA00022723"/>
    </source>
</evidence>
<evidence type="ECO:0000256" key="2">
    <source>
        <dbReference type="ARBA" id="ARBA00012483"/>
    </source>
</evidence>
<evidence type="ECO:0000256" key="13">
    <source>
        <dbReference type="SAM" id="MobiDB-lite"/>
    </source>
</evidence>
<feature type="region of interest" description="Disordered" evidence="13">
    <location>
        <begin position="33"/>
        <end position="55"/>
    </location>
</feature>
<dbReference type="Proteomes" id="UP000632886">
    <property type="component" value="Unassembled WGS sequence"/>
</dbReference>
<dbReference type="PANTHER" id="PTHR45931:SF3">
    <property type="entry name" value="RING ZINC FINGER-CONTAINING PROTEIN"/>
    <property type="match status" value="1"/>
</dbReference>
<keyword evidence="16" id="KW-1185">Reference proteome</keyword>
<reference evidence="15 16" key="1">
    <citation type="submission" date="2020-02" db="EMBL/GenBank/DDBJ databases">
        <title>Bird 10,000 Genomes (B10K) Project - Family phase.</title>
        <authorList>
            <person name="Zhang G."/>
        </authorList>
    </citation>
    <scope>NUCLEOTIDE SEQUENCE [LARGE SCALE GENOMIC DNA]</scope>
    <source>
        <strain evidence="15">B10K-DU-017-21</strain>
    </source>
</reference>
<feature type="compositionally biased region" description="Basic and acidic residues" evidence="13">
    <location>
        <begin position="42"/>
        <end position="51"/>
    </location>
</feature>
<keyword evidence="5 12" id="KW-0863">Zinc-finger</keyword>
<dbReference type="EC" id="2.3.2.27" evidence="2"/>
<comment type="catalytic activity">
    <reaction evidence="1">
        <text>S-ubiquitinyl-[E2 ubiquitin-conjugating enzyme]-L-cysteine + [acceptor protein]-L-lysine = [E2 ubiquitin-conjugating enzyme]-L-cysteine + N(6)-ubiquitinyl-[acceptor protein]-L-lysine.</text>
        <dbReference type="EC" id="2.3.2.27"/>
    </reaction>
</comment>
<sequence length="655" mass="72685">MSEEADKPAFPKPEGGYEAFTARRYGRRHDCVGFRPSLNSQDRGEEQHNEVDEQSELADVQEDNFLCSSLLVQLPSDLFDEPLLENTGRGEPVRQSQIFEVSTSPLPPLSCGLEGSQSPWNLKNPYESSKNLAEHMSGVRNNLNGQNAIPCVDIDSYEPDSSNGEEYEDRISLARGEADLLQEAIGNLISDLEKSVESLAELQFQFCVNDHCVSRKCREEAGPMPLVEYFDTDSDLACSNGTFKSSVEDQTIPTIGTNLIMNEIQWIENKANVGIGAPVVTANDLYASDGKIDHRNSPELVVRPKIRKQNTANQSERDKALPNVEDEESGSWRVTEIAEVQHHAECVLRKNQEDMNSSMVFDSREFEDHRRNTETGLSKNTAAQERKYVLENSIFWNEFEHWNSRLPNLGHRSGKHASSALVMCGFCGMCLKMKSQEKSNLSFISREETLCEEGEVPSLFRGEVESSSDEEGDAMSDFVHAGPFLLDGSNNLEDYSSGGEDLDVEWRLLDEFGDGLGLAQAIPFLDPRFLTFVALEGQLQLAVEMALAHLTAGFDVEQAHPPATEEAIDSLPEVHVTDDNDGQEQSCIICCSEYVEGEILTELPCHHLFHKLCVTMWLKKSGTCPICRQVLAPVLPEAAAATDPFPSDCDSASSV</sequence>
<dbReference type="InterPro" id="IPR051834">
    <property type="entry name" value="RING_finger_E3_ligase"/>
</dbReference>
<feature type="non-terminal residue" evidence="15">
    <location>
        <position position="655"/>
    </location>
</feature>
<evidence type="ECO:0000256" key="12">
    <source>
        <dbReference type="PROSITE-ProRule" id="PRU00175"/>
    </source>
</evidence>
<comment type="similarity">
    <text evidence="8">Belongs to the RNF181 family.</text>
</comment>
<organism evidence="15 16">
    <name type="scientific">Centropus bengalensis</name>
    <name type="common">lesser coucal</name>
    <dbReference type="NCBI Taxonomy" id="1463675"/>
    <lineage>
        <taxon>Eukaryota</taxon>
        <taxon>Metazoa</taxon>
        <taxon>Chordata</taxon>
        <taxon>Craniata</taxon>
        <taxon>Vertebrata</taxon>
        <taxon>Euteleostomi</taxon>
        <taxon>Archelosauria</taxon>
        <taxon>Archosauria</taxon>
        <taxon>Dinosauria</taxon>
        <taxon>Saurischia</taxon>
        <taxon>Theropoda</taxon>
        <taxon>Coelurosauria</taxon>
        <taxon>Aves</taxon>
        <taxon>Neognathae</taxon>
        <taxon>Neoaves</taxon>
        <taxon>Otidimorphae</taxon>
        <taxon>Cuculiformes</taxon>
        <taxon>Centropidae</taxon>
        <taxon>Centropus</taxon>
    </lineage>
</organism>
<evidence type="ECO:0000256" key="3">
    <source>
        <dbReference type="ARBA" id="ARBA00022679"/>
    </source>
</evidence>
<keyword evidence="4" id="KW-0479">Metal-binding</keyword>
<dbReference type="GO" id="GO:0016567">
    <property type="term" value="P:protein ubiquitination"/>
    <property type="evidence" value="ECO:0007669"/>
    <property type="project" value="UniProtKB-ARBA"/>
</dbReference>
<keyword evidence="7" id="KW-0862">Zinc</keyword>
<protein>
    <recommendedName>
        <fullName evidence="9">E3 ubiquitin-protein ligase RNF181</fullName>
        <ecNumber evidence="2">2.3.2.27</ecNumber>
    </recommendedName>
    <alternativeName>
        <fullName evidence="10">RING finger protein 181</fullName>
    </alternativeName>
</protein>
<dbReference type="SMART" id="SM00184">
    <property type="entry name" value="RING"/>
    <property type="match status" value="1"/>
</dbReference>
<feature type="domain" description="RING-type" evidence="14">
    <location>
        <begin position="587"/>
        <end position="628"/>
    </location>
</feature>
<dbReference type="GO" id="GO:0061630">
    <property type="term" value="F:ubiquitin protein ligase activity"/>
    <property type="evidence" value="ECO:0007669"/>
    <property type="project" value="UniProtKB-EC"/>
</dbReference>
<dbReference type="GO" id="GO:0005634">
    <property type="term" value="C:nucleus"/>
    <property type="evidence" value="ECO:0007669"/>
    <property type="project" value="TreeGrafter"/>
</dbReference>